<evidence type="ECO:0000313" key="1">
    <source>
        <dbReference type="EMBL" id="GHO94035.1"/>
    </source>
</evidence>
<accession>A0A8J3INK9</accession>
<reference evidence="1" key="1">
    <citation type="submission" date="2020-10" db="EMBL/GenBank/DDBJ databases">
        <title>Taxonomic study of unclassified bacteria belonging to the class Ktedonobacteria.</title>
        <authorList>
            <person name="Yabe S."/>
            <person name="Wang C.M."/>
            <person name="Zheng Y."/>
            <person name="Sakai Y."/>
            <person name="Cavaletti L."/>
            <person name="Monciardini P."/>
            <person name="Donadio S."/>
        </authorList>
    </citation>
    <scope>NUCLEOTIDE SEQUENCE</scope>
    <source>
        <strain evidence="1">ID150040</strain>
    </source>
</reference>
<protein>
    <submittedName>
        <fullName evidence="1">Uncharacterized protein</fullName>
    </submittedName>
</protein>
<proteinExistence type="predicted"/>
<dbReference type="RefSeq" id="WP_220204796.1">
    <property type="nucleotide sequence ID" value="NZ_BNJK01000001.1"/>
</dbReference>
<keyword evidence="2" id="KW-1185">Reference proteome</keyword>
<gene>
    <name evidence="1" type="ORF">KSF_040830</name>
</gene>
<organism evidence="1 2">
    <name type="scientific">Reticulibacter mediterranei</name>
    <dbReference type="NCBI Taxonomy" id="2778369"/>
    <lineage>
        <taxon>Bacteria</taxon>
        <taxon>Bacillati</taxon>
        <taxon>Chloroflexota</taxon>
        <taxon>Ktedonobacteria</taxon>
        <taxon>Ktedonobacterales</taxon>
        <taxon>Reticulibacteraceae</taxon>
        <taxon>Reticulibacter</taxon>
    </lineage>
</organism>
<dbReference type="Proteomes" id="UP000597444">
    <property type="component" value="Unassembled WGS sequence"/>
</dbReference>
<dbReference type="EMBL" id="BNJK01000001">
    <property type="protein sequence ID" value="GHO94035.1"/>
    <property type="molecule type" value="Genomic_DNA"/>
</dbReference>
<sequence length="103" mass="11755">MHAWNIHTTAINFYAGGKKLHVSFEKFQENLCGIIPGARYVDTRFFLGKMMVSAAGTQHYLYIVPDGGLYIYNMDNGFTQLKYVSLPTITDARRSGWRSALYH</sequence>
<comment type="caution">
    <text evidence="1">The sequence shown here is derived from an EMBL/GenBank/DDBJ whole genome shotgun (WGS) entry which is preliminary data.</text>
</comment>
<name>A0A8J3INK9_9CHLR</name>
<dbReference type="AlphaFoldDB" id="A0A8J3INK9"/>
<evidence type="ECO:0000313" key="2">
    <source>
        <dbReference type="Proteomes" id="UP000597444"/>
    </source>
</evidence>